<name>A0A4S8IPE6_MUSBA</name>
<keyword evidence="7 8" id="KW-0472">Membrane</keyword>
<proteinExistence type="inferred from homology"/>
<evidence type="ECO:0000256" key="2">
    <source>
        <dbReference type="ARBA" id="ARBA00007651"/>
    </source>
</evidence>
<dbReference type="GO" id="GO:0005886">
    <property type="term" value="C:plasma membrane"/>
    <property type="evidence" value="ECO:0007669"/>
    <property type="project" value="UniProtKB-SubCell"/>
</dbReference>
<evidence type="ECO:0000256" key="8">
    <source>
        <dbReference type="RuleBase" id="RU361233"/>
    </source>
</evidence>
<accession>A0A4S8IPE6</accession>
<evidence type="ECO:0000256" key="1">
    <source>
        <dbReference type="ARBA" id="ARBA00004651"/>
    </source>
</evidence>
<sequence>MLPQRAPSPLECIDHGVHRDERLRQRLPQDCRGVPPRPAAAARSLGVDFYLRLPLFAYAVSALAVTSDAGVMASATGAVAYIGLRGNSEVNWSKVYNVYGKFCRHIGSSITISIVASILLILLVVPSVYSLHRRCH</sequence>
<gene>
    <name evidence="10" type="ORF">C4D60_Mb06t20380</name>
</gene>
<evidence type="ECO:0000256" key="4">
    <source>
        <dbReference type="ARBA" id="ARBA00022475"/>
    </source>
</evidence>
<comment type="caution">
    <text evidence="8">Lacks conserved residue(s) required for the propagation of feature annotation.</text>
</comment>
<organism evidence="10 11">
    <name type="scientific">Musa balbisiana</name>
    <name type="common">Banana</name>
    <dbReference type="NCBI Taxonomy" id="52838"/>
    <lineage>
        <taxon>Eukaryota</taxon>
        <taxon>Viridiplantae</taxon>
        <taxon>Streptophyta</taxon>
        <taxon>Embryophyta</taxon>
        <taxon>Tracheophyta</taxon>
        <taxon>Spermatophyta</taxon>
        <taxon>Magnoliopsida</taxon>
        <taxon>Liliopsida</taxon>
        <taxon>Zingiberales</taxon>
        <taxon>Musaceae</taxon>
        <taxon>Musa</taxon>
    </lineage>
</organism>
<dbReference type="InterPro" id="IPR006459">
    <property type="entry name" value="CASP/CASPL"/>
</dbReference>
<evidence type="ECO:0000256" key="6">
    <source>
        <dbReference type="ARBA" id="ARBA00022989"/>
    </source>
</evidence>
<keyword evidence="5 8" id="KW-0812">Transmembrane</keyword>
<keyword evidence="11" id="KW-1185">Reference proteome</keyword>
<dbReference type="AlphaFoldDB" id="A0A4S8IPE6"/>
<comment type="similarity">
    <text evidence="2 8">Belongs to the Casparian strip membrane proteins (CASP) family.</text>
</comment>
<feature type="transmembrane region" description="Helical" evidence="8">
    <location>
        <begin position="105"/>
        <end position="129"/>
    </location>
</feature>
<dbReference type="NCBIfam" id="TIGR01569">
    <property type="entry name" value="A_tha_TIGR01569"/>
    <property type="match status" value="1"/>
</dbReference>
<dbReference type="EMBL" id="PYDT01000009">
    <property type="protein sequence ID" value="THU50453.1"/>
    <property type="molecule type" value="Genomic_DNA"/>
</dbReference>
<evidence type="ECO:0000256" key="5">
    <source>
        <dbReference type="ARBA" id="ARBA00022692"/>
    </source>
</evidence>
<dbReference type="Pfam" id="PF04535">
    <property type="entry name" value="CASP_dom"/>
    <property type="match status" value="1"/>
</dbReference>
<keyword evidence="6 8" id="KW-1133">Transmembrane helix</keyword>
<evidence type="ECO:0000313" key="10">
    <source>
        <dbReference type="EMBL" id="THU50453.1"/>
    </source>
</evidence>
<comment type="caution">
    <text evidence="10">The sequence shown here is derived from an EMBL/GenBank/DDBJ whole genome shotgun (WGS) entry which is preliminary data.</text>
</comment>
<protein>
    <recommendedName>
        <fullName evidence="8">CASP-like protein</fullName>
    </recommendedName>
</protein>
<comment type="subunit">
    <text evidence="3 8">Homodimer and heterodimers.</text>
</comment>
<comment type="subcellular location">
    <subcellularLocation>
        <location evidence="1 8">Cell membrane</location>
        <topology evidence="1 8">Multi-pass membrane protein</topology>
    </subcellularLocation>
</comment>
<dbReference type="Proteomes" id="UP000317650">
    <property type="component" value="Chromosome 6"/>
</dbReference>
<feature type="domain" description="Casparian strip membrane protein" evidence="9">
    <location>
        <begin position="73"/>
        <end position="119"/>
    </location>
</feature>
<evidence type="ECO:0000256" key="3">
    <source>
        <dbReference type="ARBA" id="ARBA00011489"/>
    </source>
</evidence>
<evidence type="ECO:0000313" key="11">
    <source>
        <dbReference type="Proteomes" id="UP000317650"/>
    </source>
</evidence>
<evidence type="ECO:0000259" key="9">
    <source>
        <dbReference type="Pfam" id="PF04535"/>
    </source>
</evidence>
<keyword evidence="4 8" id="KW-1003">Cell membrane</keyword>
<reference evidence="10 11" key="1">
    <citation type="journal article" date="2019" name="Nat. Plants">
        <title>Genome sequencing of Musa balbisiana reveals subgenome evolution and function divergence in polyploid bananas.</title>
        <authorList>
            <person name="Yao X."/>
        </authorList>
    </citation>
    <scope>NUCLEOTIDE SEQUENCE [LARGE SCALE GENOMIC DNA]</scope>
    <source>
        <strain evidence="11">cv. DH-PKW</strain>
        <tissue evidence="10">Leaves</tissue>
    </source>
</reference>
<dbReference type="InterPro" id="IPR006702">
    <property type="entry name" value="CASP_dom"/>
</dbReference>
<evidence type="ECO:0000256" key="7">
    <source>
        <dbReference type="ARBA" id="ARBA00023136"/>
    </source>
</evidence>